<sequence length="92" mass="10535">MFSSSFIRRRREEVLKKQSMEKTLEKEEARLLASLERENDEDGQGHFSFGLSGSRSMSIFPSVRMSTMQQKRKTLAAVLAARLDKRLIQGGQ</sequence>
<proteinExistence type="predicted"/>
<feature type="coiled-coil region" evidence="1">
    <location>
        <begin position="10"/>
        <end position="41"/>
    </location>
</feature>
<evidence type="ECO:0000256" key="1">
    <source>
        <dbReference type="SAM" id="Coils"/>
    </source>
</evidence>
<protein>
    <submittedName>
        <fullName evidence="2">Uncharacterized protein</fullName>
    </submittedName>
</protein>
<dbReference type="AlphaFoldDB" id="A0A0G4H9F6"/>
<gene>
    <name evidence="2" type="ORF">Cvel_25392</name>
</gene>
<organism evidence="2">
    <name type="scientific">Chromera velia CCMP2878</name>
    <dbReference type="NCBI Taxonomy" id="1169474"/>
    <lineage>
        <taxon>Eukaryota</taxon>
        <taxon>Sar</taxon>
        <taxon>Alveolata</taxon>
        <taxon>Colpodellida</taxon>
        <taxon>Chromeraceae</taxon>
        <taxon>Chromera</taxon>
    </lineage>
</organism>
<keyword evidence="1" id="KW-0175">Coiled coil</keyword>
<name>A0A0G4H9F6_9ALVE</name>
<dbReference type="EMBL" id="CDMZ01002063">
    <property type="protein sequence ID" value="CEM40571.1"/>
    <property type="molecule type" value="Genomic_DNA"/>
</dbReference>
<evidence type="ECO:0000313" key="2">
    <source>
        <dbReference type="EMBL" id="CEM40571.1"/>
    </source>
</evidence>
<reference evidence="2" key="1">
    <citation type="submission" date="2014-11" db="EMBL/GenBank/DDBJ databases">
        <authorList>
            <person name="Otto D Thomas"/>
            <person name="Naeem Raeece"/>
        </authorList>
    </citation>
    <scope>NUCLEOTIDE SEQUENCE</scope>
</reference>
<dbReference type="VEuPathDB" id="CryptoDB:Cvel_25392"/>
<accession>A0A0G4H9F6</accession>